<keyword evidence="1" id="KW-0808">Transferase</keyword>
<evidence type="ECO:0000313" key="3">
    <source>
        <dbReference type="Proteomes" id="UP000596145"/>
    </source>
</evidence>
<dbReference type="PANTHER" id="PTHR31270:SF1">
    <property type="entry name" value="GLUTAMINYL-PEPTIDE CYCLOTRANSFERASE"/>
    <property type="match status" value="1"/>
</dbReference>
<dbReference type="EMBL" id="CP069534">
    <property type="protein sequence ID" value="QRP71315.1"/>
    <property type="molecule type" value="Genomic_DNA"/>
</dbReference>
<dbReference type="Gene3D" id="2.130.10.10">
    <property type="entry name" value="YVTN repeat-like/Quinoprotein amine dehydrogenase"/>
    <property type="match status" value="1"/>
</dbReference>
<dbReference type="InterPro" id="IPR011044">
    <property type="entry name" value="Quino_amine_DH_bsu"/>
</dbReference>
<organism evidence="1 3">
    <name type="scientific">Corynebacterium glucuronolyticum</name>
    <dbReference type="NCBI Taxonomy" id="39791"/>
    <lineage>
        <taxon>Bacteria</taxon>
        <taxon>Bacillati</taxon>
        <taxon>Actinomycetota</taxon>
        <taxon>Actinomycetes</taxon>
        <taxon>Mycobacteriales</taxon>
        <taxon>Corynebacteriaceae</taxon>
        <taxon>Corynebacterium</taxon>
    </lineage>
</organism>
<name>A0A7T4JUT1_9CORY</name>
<sequence>MAPVSNVERLSVEVVATHPFDPETFTQGLEVDEDGTLLVSHGTYRHSGIYRRTLDGTATVSSAIGDEYFGEGLTHVGDTIWMLTWKEHTAFRIDPQSLKPIDTVSYPGEGWGLCSTDSTIFMSDGTSTLTERDPQTFEELRRVNVTLSGAPVSKLNELSCAPDGSIYANVFLTNEIVRIDPATGTVTGLIDASGLRPVDATDPNAVLNGIAHIPGTDRFYLTGKLWPIMYEVRFVPE</sequence>
<dbReference type="Pfam" id="PF05096">
    <property type="entry name" value="Glu_cyclase_2"/>
    <property type="match status" value="1"/>
</dbReference>
<evidence type="ECO:0000313" key="1">
    <source>
        <dbReference type="EMBL" id="QQB46173.1"/>
    </source>
</evidence>
<dbReference type="GO" id="GO:0016603">
    <property type="term" value="F:glutaminyl-peptide cyclotransferase activity"/>
    <property type="evidence" value="ECO:0007669"/>
    <property type="project" value="InterPro"/>
</dbReference>
<dbReference type="Proteomes" id="UP000617681">
    <property type="component" value="Chromosome"/>
</dbReference>
<dbReference type="Proteomes" id="UP000596145">
    <property type="component" value="Chromosome"/>
</dbReference>
<dbReference type="InterPro" id="IPR015943">
    <property type="entry name" value="WD40/YVTN_repeat-like_dom_sf"/>
</dbReference>
<accession>A0A7T4JUT1</accession>
<dbReference type="InterPro" id="IPR007788">
    <property type="entry name" value="QCT"/>
</dbReference>
<proteinExistence type="predicted"/>
<protein>
    <submittedName>
        <fullName evidence="1">Glutaminyl-peptide cyclotransferase</fullName>
    </submittedName>
</protein>
<dbReference type="OrthoDB" id="9783700at2"/>
<dbReference type="EMBL" id="CP066007">
    <property type="protein sequence ID" value="QQB46173.1"/>
    <property type="molecule type" value="Genomic_DNA"/>
</dbReference>
<dbReference type="SUPFAM" id="SSF50969">
    <property type="entry name" value="YVTN repeat-like/Quinoprotein amine dehydrogenase"/>
    <property type="match status" value="1"/>
</dbReference>
<dbReference type="PANTHER" id="PTHR31270">
    <property type="entry name" value="GLUTAMINYL-PEPTIDE CYCLOTRANSFERASE"/>
    <property type="match status" value="1"/>
</dbReference>
<dbReference type="AlphaFoldDB" id="A0A7T4JUT1"/>
<reference evidence="1 3" key="1">
    <citation type="submission" date="2020-12" db="EMBL/GenBank/DDBJ databases">
        <title>FDA dAtabase for Regulatory Grade micrObial Sequences (FDA-ARGOS): Supporting development and validation of Infectious Disease Dx tests.</title>
        <authorList>
            <person name="Sproer C."/>
            <person name="Gronow S."/>
            <person name="Severitt S."/>
            <person name="Schroder I."/>
            <person name="Tallon L."/>
            <person name="Sadzewicz L."/>
            <person name="Zhao X."/>
            <person name="Boylan J."/>
            <person name="Ott S."/>
            <person name="Bowen H."/>
            <person name="Vavikolanu K."/>
            <person name="Mehta A."/>
            <person name="Aluvathingal J."/>
            <person name="Nadendla S."/>
            <person name="Lowell S."/>
            <person name="Myers T."/>
            <person name="Yan Y."/>
            <person name="Sichtig H."/>
        </authorList>
    </citation>
    <scope>NUCLEOTIDE SEQUENCE [LARGE SCALE GENOMIC DNA]</scope>
    <source>
        <strain evidence="1 3">FDAARGOS_1053</strain>
        <strain evidence="2">FDAARGOS_1191</strain>
    </source>
</reference>
<evidence type="ECO:0000313" key="2">
    <source>
        <dbReference type="EMBL" id="QRP71315.1"/>
    </source>
</evidence>
<gene>
    <name evidence="1" type="ORF">I6I10_12110</name>
    <name evidence="2" type="ORF">I6J21_04005</name>
</gene>